<dbReference type="EMBL" id="LQYG01000017">
    <property type="protein sequence ID" value="KYC65411.1"/>
    <property type="molecule type" value="Genomic_DNA"/>
</dbReference>
<gene>
    <name evidence="1" type="ORF">B4098_1673</name>
</gene>
<name>A0A150K7T2_HEYCO</name>
<dbReference type="PATRIC" id="fig|1398.26.peg.1513"/>
<protein>
    <submittedName>
        <fullName evidence="1">Uncharacterized protein</fullName>
    </submittedName>
</protein>
<sequence>MKNTENMDMRSSFIFVSHAFSMPEYYSYDAPCSLKPNFPGICFP</sequence>
<reference evidence="1 2" key="1">
    <citation type="submission" date="2016-01" db="EMBL/GenBank/DDBJ databases">
        <title>Genome Sequences of Twelve Sporeforming Bacillus Species Isolated from Foods.</title>
        <authorList>
            <person name="Berendsen E.M."/>
            <person name="Wells-Bennik M.H."/>
            <person name="Krawcyk A.O."/>
            <person name="De Jong A."/>
            <person name="Holsappel S."/>
            <person name="Eijlander R.T."/>
            <person name="Kuipers O.P."/>
        </authorList>
    </citation>
    <scope>NUCLEOTIDE SEQUENCE [LARGE SCALE GENOMIC DNA]</scope>
    <source>
        <strain evidence="1 2">B4098</strain>
    </source>
</reference>
<comment type="caution">
    <text evidence="1">The sequence shown here is derived from an EMBL/GenBank/DDBJ whole genome shotgun (WGS) entry which is preliminary data.</text>
</comment>
<dbReference type="AlphaFoldDB" id="A0A150K7T2"/>
<organism evidence="1 2">
    <name type="scientific">Heyndrickxia coagulans</name>
    <name type="common">Weizmannia coagulans</name>
    <dbReference type="NCBI Taxonomy" id="1398"/>
    <lineage>
        <taxon>Bacteria</taxon>
        <taxon>Bacillati</taxon>
        <taxon>Bacillota</taxon>
        <taxon>Bacilli</taxon>
        <taxon>Bacillales</taxon>
        <taxon>Bacillaceae</taxon>
        <taxon>Heyndrickxia</taxon>
    </lineage>
</organism>
<evidence type="ECO:0000313" key="1">
    <source>
        <dbReference type="EMBL" id="KYC65411.1"/>
    </source>
</evidence>
<evidence type="ECO:0000313" key="2">
    <source>
        <dbReference type="Proteomes" id="UP000075288"/>
    </source>
</evidence>
<proteinExistence type="predicted"/>
<accession>A0A150K7T2</accession>
<dbReference type="Proteomes" id="UP000075288">
    <property type="component" value="Unassembled WGS sequence"/>
</dbReference>